<reference evidence="4" key="2">
    <citation type="submission" date="2019-09" db="UniProtKB">
        <authorList>
            <consortium name="WormBaseParasite"/>
        </authorList>
    </citation>
    <scope>IDENTIFICATION</scope>
</reference>
<evidence type="ECO:0000313" key="4">
    <source>
        <dbReference type="WBParaSite" id="HPBE_0000578901-mRNA-1"/>
    </source>
</evidence>
<feature type="transmembrane region" description="Helical" evidence="1">
    <location>
        <begin position="90"/>
        <end position="108"/>
    </location>
</feature>
<dbReference type="WBParaSite" id="HPBE_0000578901-mRNA-1">
    <property type="protein sequence ID" value="HPBE_0000578901-mRNA-1"/>
    <property type="gene ID" value="HPBE_0000578901"/>
</dbReference>
<dbReference type="EMBL" id="UZAH01025540">
    <property type="protein sequence ID" value="VDO65816.1"/>
    <property type="molecule type" value="Genomic_DNA"/>
</dbReference>
<gene>
    <name evidence="2" type="ORF">HPBE_LOCUS5790</name>
</gene>
<reference evidence="2 3" key="1">
    <citation type="submission" date="2018-11" db="EMBL/GenBank/DDBJ databases">
        <authorList>
            <consortium name="Pathogen Informatics"/>
        </authorList>
    </citation>
    <scope>NUCLEOTIDE SEQUENCE [LARGE SCALE GENOMIC DNA]</scope>
</reference>
<dbReference type="OrthoDB" id="5796969at2759"/>
<sequence>MPFVYNIVYLAGCIDFFFLVYWCCSSKKLEFLKRLRKSSTGVGTLKKSKQVMQRKNVAVAIGSVCSLVVFMLILADVVGVIHLLPKTSMSVPRICFCLLSLFVALFSTPAAHSTVFCYAGSVSAEFEVIDKDFATDANKHQLPVARHYIRGHGQLLRVAWCSAHIVLNFVAVYNILCLLYAFEYDLANAAQLFRLCFVLVAMMLQSICIFHMALKLRKWMVGMRAPMMRVAAGDHLPHEQVLAFSS</sequence>
<accession>A0A3P7WYN1</accession>
<dbReference type="Proteomes" id="UP000050761">
    <property type="component" value="Unassembled WGS sequence"/>
</dbReference>
<feature type="transmembrane region" description="Helical" evidence="1">
    <location>
        <begin position="6"/>
        <end position="24"/>
    </location>
</feature>
<evidence type="ECO:0000313" key="3">
    <source>
        <dbReference type="Proteomes" id="UP000050761"/>
    </source>
</evidence>
<evidence type="ECO:0000313" key="2">
    <source>
        <dbReference type="EMBL" id="VDO65816.1"/>
    </source>
</evidence>
<feature type="transmembrane region" description="Helical" evidence="1">
    <location>
        <begin position="188"/>
        <end position="214"/>
    </location>
</feature>
<dbReference type="AlphaFoldDB" id="A0A183FGK1"/>
<protein>
    <submittedName>
        <fullName evidence="4">G_PROTEIN_RECEP_F1_2 domain-containing protein</fullName>
    </submittedName>
</protein>
<keyword evidence="3" id="KW-1185">Reference proteome</keyword>
<organism evidence="3 4">
    <name type="scientific">Heligmosomoides polygyrus</name>
    <name type="common">Parasitic roundworm</name>
    <dbReference type="NCBI Taxonomy" id="6339"/>
    <lineage>
        <taxon>Eukaryota</taxon>
        <taxon>Metazoa</taxon>
        <taxon>Ecdysozoa</taxon>
        <taxon>Nematoda</taxon>
        <taxon>Chromadorea</taxon>
        <taxon>Rhabditida</taxon>
        <taxon>Rhabditina</taxon>
        <taxon>Rhabditomorpha</taxon>
        <taxon>Strongyloidea</taxon>
        <taxon>Heligmosomidae</taxon>
        <taxon>Heligmosomoides</taxon>
    </lineage>
</organism>
<feature type="transmembrane region" description="Helical" evidence="1">
    <location>
        <begin position="57"/>
        <end position="84"/>
    </location>
</feature>
<proteinExistence type="predicted"/>
<evidence type="ECO:0000256" key="1">
    <source>
        <dbReference type="SAM" id="Phobius"/>
    </source>
</evidence>
<keyword evidence="1" id="KW-0812">Transmembrane</keyword>
<keyword evidence="1" id="KW-1133">Transmembrane helix</keyword>
<keyword evidence="1" id="KW-0472">Membrane</keyword>
<name>A0A183FGK1_HELPZ</name>
<accession>A0A183FGK1</accession>
<feature type="transmembrane region" description="Helical" evidence="1">
    <location>
        <begin position="155"/>
        <end position="182"/>
    </location>
</feature>